<dbReference type="PANTHER" id="PTHR16515:SF49">
    <property type="entry name" value="GASTRULA ZINC FINGER PROTEIN XLCGF49.1-LIKE-RELATED"/>
    <property type="match status" value="1"/>
</dbReference>
<dbReference type="PROSITE" id="PS00028">
    <property type="entry name" value="ZINC_FINGER_C2H2_1"/>
    <property type="match status" value="3"/>
</dbReference>
<keyword evidence="6" id="KW-0805">Transcription regulation</keyword>
<dbReference type="Gene3D" id="3.30.160.60">
    <property type="entry name" value="Classic Zinc Finger"/>
    <property type="match status" value="3"/>
</dbReference>
<evidence type="ECO:0000313" key="14">
    <source>
        <dbReference type="Proteomes" id="UP000663887"/>
    </source>
</evidence>
<evidence type="ECO:0000313" key="12">
    <source>
        <dbReference type="EMBL" id="CAF2057441.1"/>
    </source>
</evidence>
<dbReference type="SMART" id="SM00355">
    <property type="entry name" value="ZnF_C2H2"/>
    <property type="match status" value="4"/>
</dbReference>
<sequence length="710" mass="79872">MCIPAALTSPKSLINSAIISSMHSSKQNSSVDEQQEFSSDIDNVKIGVRANTPSSITGNRSDIDSPIRSYALIETDPNELDRIIDVLRQFFPNTRIVECNNVSSNPSRTPSRSSLATAPQQASIESNSSLRVPTSLTNRYALQNRSLSEKSSFDSDILQIAAISTSDNLNSYPNDLSSSNSNSQAFKGKVKDYLQRRYLEQINEHQARKETFLKCRSDESNYDCIKSEPSSTLIQSCEHIPNQDNNYHLEHHHHHYHHNRHHTLLNSSSTSSTIHKSNTTVKARSFDSSTALLQHSVSDTNLCCSVSASDTKFIQSQTGNIIRSQSKRGLLQRCETIDMEDAPTTNVDDEHMKSLPASPIAIEKLDAGKITFSIDRPDDDDDDDDDDDNDDDVNSNNHHHHHHTRSQAIPPIIRREENARRFRHSYSEQKATDESNSLFVPFRHSFEQQNGKRPYSTGLTTMSCTNNVPLPVAPYSASSDPGPYLSPWSHTPTNPYSLVNFHFPKSQENTVANAQGSIAQLSTLTQFLCDEPSVFTPISPRFKTEAQDSNNIQNPSSVPPCQICRQQFESRQTYLAHYRSHLENSGEDDKSGIIDFNLLDTNGTRSGEPRNYSCKICSKRFSRSDMLNRHLRLHSGIRPYRCTMCNTHFSRSDHLSTHLRTHTGEKPYACPECSYAACRRDMITRHLKVHLKQRPERKNATSSLGSGNES</sequence>
<proteinExistence type="predicted"/>
<comment type="subcellular location">
    <subcellularLocation>
        <location evidence="1">Nucleus</location>
    </subcellularLocation>
</comment>
<dbReference type="GO" id="GO:0005634">
    <property type="term" value="C:nucleus"/>
    <property type="evidence" value="ECO:0007669"/>
    <property type="project" value="UniProtKB-SubCell"/>
</dbReference>
<dbReference type="FunFam" id="3.30.160.60:FF:000395">
    <property type="entry name" value="zinc finger protein 513"/>
    <property type="match status" value="1"/>
</dbReference>
<dbReference type="AlphaFoldDB" id="A0A816Q8K1"/>
<evidence type="ECO:0000259" key="11">
    <source>
        <dbReference type="PROSITE" id="PS50157"/>
    </source>
</evidence>
<dbReference type="EMBL" id="CAJOBF010000853">
    <property type="protein sequence ID" value="CAF3879084.1"/>
    <property type="molecule type" value="Genomic_DNA"/>
</dbReference>
<evidence type="ECO:0000313" key="13">
    <source>
        <dbReference type="EMBL" id="CAF3879084.1"/>
    </source>
</evidence>
<organism evidence="12 14">
    <name type="scientific">Rotaria magnacalcarata</name>
    <dbReference type="NCBI Taxonomy" id="392030"/>
    <lineage>
        <taxon>Eukaryota</taxon>
        <taxon>Metazoa</taxon>
        <taxon>Spiralia</taxon>
        <taxon>Gnathifera</taxon>
        <taxon>Rotifera</taxon>
        <taxon>Eurotatoria</taxon>
        <taxon>Bdelloidea</taxon>
        <taxon>Philodinida</taxon>
        <taxon>Philodinidae</taxon>
        <taxon>Rotaria</taxon>
    </lineage>
</organism>
<keyword evidence="3" id="KW-0677">Repeat</keyword>
<dbReference type="SUPFAM" id="SSF57667">
    <property type="entry name" value="beta-beta-alpha zinc fingers"/>
    <property type="match status" value="3"/>
</dbReference>
<dbReference type="Pfam" id="PF12874">
    <property type="entry name" value="zf-met"/>
    <property type="match status" value="1"/>
</dbReference>
<comment type="caution">
    <text evidence="12">The sequence shown here is derived from an EMBL/GenBank/DDBJ whole genome shotgun (WGS) entry which is preliminary data.</text>
</comment>
<evidence type="ECO:0000256" key="5">
    <source>
        <dbReference type="ARBA" id="ARBA00022833"/>
    </source>
</evidence>
<feature type="region of interest" description="Disordered" evidence="10">
    <location>
        <begin position="102"/>
        <end position="130"/>
    </location>
</feature>
<dbReference type="Proteomes" id="UP000663842">
    <property type="component" value="Unassembled WGS sequence"/>
</dbReference>
<dbReference type="GO" id="GO:0008270">
    <property type="term" value="F:zinc ion binding"/>
    <property type="evidence" value="ECO:0007669"/>
    <property type="project" value="UniProtKB-KW"/>
</dbReference>
<dbReference type="Proteomes" id="UP000663887">
    <property type="component" value="Unassembled WGS sequence"/>
</dbReference>
<evidence type="ECO:0000256" key="1">
    <source>
        <dbReference type="ARBA" id="ARBA00004123"/>
    </source>
</evidence>
<evidence type="ECO:0000256" key="4">
    <source>
        <dbReference type="ARBA" id="ARBA00022771"/>
    </source>
</evidence>
<evidence type="ECO:0000256" key="2">
    <source>
        <dbReference type="ARBA" id="ARBA00022723"/>
    </source>
</evidence>
<keyword evidence="4 9" id="KW-0863">Zinc-finger</keyword>
<name>A0A816Q8K1_9BILA</name>
<feature type="region of interest" description="Disordered" evidence="10">
    <location>
        <begin position="372"/>
        <end position="413"/>
    </location>
</feature>
<feature type="domain" description="C2H2-type" evidence="11">
    <location>
        <begin position="668"/>
        <end position="695"/>
    </location>
</feature>
<keyword evidence="2" id="KW-0479">Metal-binding</keyword>
<dbReference type="InterPro" id="IPR013087">
    <property type="entry name" value="Znf_C2H2_type"/>
</dbReference>
<feature type="domain" description="C2H2-type" evidence="11">
    <location>
        <begin position="640"/>
        <end position="667"/>
    </location>
</feature>
<evidence type="ECO:0000256" key="3">
    <source>
        <dbReference type="ARBA" id="ARBA00022737"/>
    </source>
</evidence>
<feature type="domain" description="C2H2-type" evidence="11">
    <location>
        <begin position="612"/>
        <end position="639"/>
    </location>
</feature>
<dbReference type="PANTHER" id="PTHR16515">
    <property type="entry name" value="PR DOMAIN ZINC FINGER PROTEIN"/>
    <property type="match status" value="1"/>
</dbReference>
<keyword evidence="8" id="KW-0539">Nucleus</keyword>
<feature type="compositionally biased region" description="Polar residues" evidence="10">
    <location>
        <begin position="115"/>
        <end position="130"/>
    </location>
</feature>
<protein>
    <recommendedName>
        <fullName evidence="11">C2H2-type domain-containing protein</fullName>
    </recommendedName>
</protein>
<dbReference type="Pfam" id="PF00096">
    <property type="entry name" value="zf-C2H2"/>
    <property type="match status" value="2"/>
</dbReference>
<dbReference type="InterPro" id="IPR036236">
    <property type="entry name" value="Znf_C2H2_sf"/>
</dbReference>
<accession>A0A816Q8K1</accession>
<feature type="compositionally biased region" description="Acidic residues" evidence="10">
    <location>
        <begin position="377"/>
        <end position="393"/>
    </location>
</feature>
<keyword evidence="7" id="KW-0804">Transcription</keyword>
<reference evidence="12" key="1">
    <citation type="submission" date="2021-02" db="EMBL/GenBank/DDBJ databases">
        <authorList>
            <person name="Nowell W R."/>
        </authorList>
    </citation>
    <scope>NUCLEOTIDE SEQUENCE</scope>
</reference>
<dbReference type="GO" id="GO:0010468">
    <property type="term" value="P:regulation of gene expression"/>
    <property type="evidence" value="ECO:0007669"/>
    <property type="project" value="TreeGrafter"/>
</dbReference>
<feature type="compositionally biased region" description="Low complexity" evidence="10">
    <location>
        <begin position="102"/>
        <end position="114"/>
    </location>
</feature>
<evidence type="ECO:0000256" key="6">
    <source>
        <dbReference type="ARBA" id="ARBA00023015"/>
    </source>
</evidence>
<dbReference type="PROSITE" id="PS50157">
    <property type="entry name" value="ZINC_FINGER_C2H2_2"/>
    <property type="match status" value="3"/>
</dbReference>
<dbReference type="EMBL" id="CAJNRG010003428">
    <property type="protein sequence ID" value="CAF2057441.1"/>
    <property type="molecule type" value="Genomic_DNA"/>
</dbReference>
<dbReference type="InterPro" id="IPR050331">
    <property type="entry name" value="Zinc_finger"/>
</dbReference>
<gene>
    <name evidence="13" type="ORF">UXM345_LOCUS9370</name>
    <name evidence="12" type="ORF">XDN619_LOCUS9959</name>
</gene>
<evidence type="ECO:0000256" key="10">
    <source>
        <dbReference type="SAM" id="MobiDB-lite"/>
    </source>
</evidence>
<keyword evidence="5" id="KW-0862">Zinc</keyword>
<evidence type="ECO:0000256" key="9">
    <source>
        <dbReference type="PROSITE-ProRule" id="PRU00042"/>
    </source>
</evidence>
<dbReference type="FunFam" id="3.30.160.60:FF:000072">
    <property type="entry name" value="zinc finger protein 143 isoform X1"/>
    <property type="match status" value="1"/>
</dbReference>
<evidence type="ECO:0000256" key="7">
    <source>
        <dbReference type="ARBA" id="ARBA00023163"/>
    </source>
</evidence>
<dbReference type="FunFam" id="3.30.160.60:FF:001498">
    <property type="entry name" value="Zinc finger protein 404"/>
    <property type="match status" value="1"/>
</dbReference>
<evidence type="ECO:0000256" key="8">
    <source>
        <dbReference type="ARBA" id="ARBA00023242"/>
    </source>
</evidence>